<dbReference type="InterPro" id="IPR009195">
    <property type="entry name" value="Uncharacterised_YjbK"/>
</dbReference>
<organism evidence="2 3">
    <name type="scientific">Vagococcus fessus</name>
    <dbReference type="NCBI Taxonomy" id="120370"/>
    <lineage>
        <taxon>Bacteria</taxon>
        <taxon>Bacillati</taxon>
        <taxon>Bacillota</taxon>
        <taxon>Bacilli</taxon>
        <taxon>Lactobacillales</taxon>
        <taxon>Enterococcaceae</taxon>
        <taxon>Vagococcus</taxon>
    </lineage>
</organism>
<sequence length="196" mass="22877">MSQEIEIEFKSLLTEKDYKKLCATFELSDANSFTQTNYYFDTPQGDLKEKRLGLRIRTFDDKAELTLKSPLENQEGLLETTDYLTHEEAKALLNENNILVTGQVAKKLQEFNINANDVYLIGELKTKRLEYKLDESHLLVLDESWYHGKHDYELEMEVKEAVSGKDYFVKFIKEYGITYIPTENKISRTIRAKKAL</sequence>
<dbReference type="OrthoDB" id="384378at2"/>
<evidence type="ECO:0000259" key="1">
    <source>
        <dbReference type="PROSITE" id="PS51707"/>
    </source>
</evidence>
<dbReference type="AlphaFoldDB" id="A0A430A8B9"/>
<keyword evidence="3" id="KW-1185">Reference proteome</keyword>
<dbReference type="Pfam" id="PF01928">
    <property type="entry name" value="CYTH"/>
    <property type="match status" value="1"/>
</dbReference>
<dbReference type="PROSITE" id="PS51707">
    <property type="entry name" value="CYTH"/>
    <property type="match status" value="1"/>
</dbReference>
<dbReference type="PANTHER" id="PTHR34948">
    <property type="entry name" value="OS08G0299200 PROTEIN"/>
    <property type="match status" value="1"/>
</dbReference>
<dbReference type="EMBL" id="NGJY01000002">
    <property type="protein sequence ID" value="RSU03346.1"/>
    <property type="molecule type" value="Genomic_DNA"/>
</dbReference>
<dbReference type="SMART" id="SM01118">
    <property type="entry name" value="CYTH"/>
    <property type="match status" value="1"/>
</dbReference>
<dbReference type="Gene3D" id="2.40.320.10">
    <property type="entry name" value="Hypothetical Protein Pfu-838710-001"/>
    <property type="match status" value="1"/>
</dbReference>
<evidence type="ECO:0000313" key="2">
    <source>
        <dbReference type="EMBL" id="RSU03346.1"/>
    </source>
</evidence>
<dbReference type="PANTHER" id="PTHR34948:SF2">
    <property type="entry name" value="TRIPHOSPHATE TUNNEL METALLOENZYME 3"/>
    <property type="match status" value="1"/>
</dbReference>
<dbReference type="PIRSF" id="PIRSF012526">
    <property type="entry name" value="CYTH_UCP012526"/>
    <property type="match status" value="1"/>
</dbReference>
<dbReference type="Proteomes" id="UP000287101">
    <property type="component" value="Unassembled WGS sequence"/>
</dbReference>
<feature type="domain" description="CYTH" evidence="1">
    <location>
        <begin position="4"/>
        <end position="196"/>
    </location>
</feature>
<evidence type="ECO:0000313" key="3">
    <source>
        <dbReference type="Proteomes" id="UP000287101"/>
    </source>
</evidence>
<dbReference type="CDD" id="cd07762">
    <property type="entry name" value="CYTH-like_Pase_1"/>
    <property type="match status" value="1"/>
</dbReference>
<gene>
    <name evidence="2" type="ORF">CBF31_06435</name>
</gene>
<comment type="caution">
    <text evidence="2">The sequence shown here is derived from an EMBL/GenBank/DDBJ whole genome shotgun (WGS) entry which is preliminary data.</text>
</comment>
<dbReference type="InterPro" id="IPR023577">
    <property type="entry name" value="CYTH_domain"/>
</dbReference>
<name>A0A430A8B9_9ENTE</name>
<proteinExistence type="predicted"/>
<reference evidence="2 3" key="1">
    <citation type="submission" date="2017-05" db="EMBL/GenBank/DDBJ databases">
        <title>Vagococcus spp. assemblies.</title>
        <authorList>
            <person name="Gulvik C.A."/>
        </authorList>
    </citation>
    <scope>NUCLEOTIDE SEQUENCE [LARGE SCALE GENOMIC DNA]</scope>
    <source>
        <strain evidence="2 3">CCUG 41755</strain>
    </source>
</reference>
<dbReference type="InterPro" id="IPR033469">
    <property type="entry name" value="CYTH-like_dom_sf"/>
</dbReference>
<dbReference type="RefSeq" id="WP_126831555.1">
    <property type="nucleotide sequence ID" value="NZ_CBCRYB010000001.1"/>
</dbReference>
<accession>A0A430A8B9</accession>
<dbReference type="SUPFAM" id="SSF55154">
    <property type="entry name" value="CYTH-like phosphatases"/>
    <property type="match status" value="1"/>
</dbReference>
<protein>
    <recommendedName>
        <fullName evidence="1">CYTH domain-containing protein</fullName>
    </recommendedName>
</protein>